<dbReference type="PANTHER" id="PTHR47178">
    <property type="entry name" value="MONOOXYGENASE, FAD-BINDING"/>
    <property type="match status" value="1"/>
</dbReference>
<proteinExistence type="predicted"/>
<dbReference type="Pfam" id="PF01494">
    <property type="entry name" value="FAD_binding_3"/>
    <property type="match status" value="1"/>
</dbReference>
<dbReference type="PRINTS" id="PR00420">
    <property type="entry name" value="RNGMNOXGNASE"/>
</dbReference>
<keyword evidence="8" id="KW-1185">Reference proteome</keyword>
<name>A0A8H4RFA2_9HELO</name>
<dbReference type="AlphaFoldDB" id="A0A8H4RFA2"/>
<evidence type="ECO:0000256" key="4">
    <source>
        <dbReference type="ARBA" id="ARBA00023002"/>
    </source>
</evidence>
<dbReference type="Gene3D" id="3.50.50.60">
    <property type="entry name" value="FAD/NAD(P)-binding domain"/>
    <property type="match status" value="1"/>
</dbReference>
<evidence type="ECO:0000313" key="8">
    <source>
        <dbReference type="Proteomes" id="UP000566819"/>
    </source>
</evidence>
<gene>
    <name evidence="7" type="ORF">G7Y89_g10547</name>
</gene>
<dbReference type="InterPro" id="IPR036188">
    <property type="entry name" value="FAD/NAD-bd_sf"/>
</dbReference>
<dbReference type="GO" id="GO:0004497">
    <property type="term" value="F:monooxygenase activity"/>
    <property type="evidence" value="ECO:0007669"/>
    <property type="project" value="UniProtKB-KW"/>
</dbReference>
<keyword evidence="2" id="KW-0285">Flavoprotein</keyword>
<keyword evidence="5" id="KW-0503">Monooxygenase</keyword>
<evidence type="ECO:0000256" key="3">
    <source>
        <dbReference type="ARBA" id="ARBA00022827"/>
    </source>
</evidence>
<dbReference type="OrthoDB" id="47494at2759"/>
<evidence type="ECO:0000259" key="6">
    <source>
        <dbReference type="Pfam" id="PF01494"/>
    </source>
</evidence>
<keyword evidence="3" id="KW-0274">FAD</keyword>
<sequence>MLMAAQRIEGSAGLLMAQVLQKVNISCTVFEQDVTPFARPRDWNFGIYWAQSRLDECLSDEKRAKVVTVQTDPSYIPSSSSVMPVHNGQTGELMKNLPAPWSLRIHRRRWLKMLSADIDIQFGKKLQFIERGENSVTITFTDGTKATGNLLIGAEGAHSVVREYLFGAEEAALIPSPVVASVTICKISREASLKLRALHPRYLITFHPNGVFTWMSIHDCSSENPEDWSWMMMQTWRSEEDTGLGGKGKEEVKLKTWYKIGREFGPPFDEVFATMDPKSLIWHNRLGYWPTKPWDGKGLVTLAGDAAHPMTFHRGQGLNNAITDAADLLQHLRNMKEPTPLELAAAVKRYEAELVPRGNEAVLASSENTNAVHDWATMMDSPLFKGGLAKEGDQVEVPIDDKAIE</sequence>
<protein>
    <recommendedName>
        <fullName evidence="6">FAD-binding domain-containing protein</fullName>
    </recommendedName>
</protein>
<dbReference type="SUPFAM" id="SSF51905">
    <property type="entry name" value="FAD/NAD(P)-binding domain"/>
    <property type="match status" value="1"/>
</dbReference>
<dbReference type="EMBL" id="JAAMPI010000940">
    <property type="protein sequence ID" value="KAF4627609.1"/>
    <property type="molecule type" value="Genomic_DNA"/>
</dbReference>
<dbReference type="GO" id="GO:0071949">
    <property type="term" value="F:FAD binding"/>
    <property type="evidence" value="ECO:0007669"/>
    <property type="project" value="InterPro"/>
</dbReference>
<evidence type="ECO:0000313" key="7">
    <source>
        <dbReference type="EMBL" id="KAF4627609.1"/>
    </source>
</evidence>
<evidence type="ECO:0000256" key="5">
    <source>
        <dbReference type="ARBA" id="ARBA00023033"/>
    </source>
</evidence>
<comment type="caution">
    <text evidence="7">The sequence shown here is derived from an EMBL/GenBank/DDBJ whole genome shotgun (WGS) entry which is preliminary data.</text>
</comment>
<evidence type="ECO:0000256" key="1">
    <source>
        <dbReference type="ARBA" id="ARBA00001974"/>
    </source>
</evidence>
<evidence type="ECO:0000256" key="2">
    <source>
        <dbReference type="ARBA" id="ARBA00022630"/>
    </source>
</evidence>
<feature type="domain" description="FAD-binding" evidence="6">
    <location>
        <begin position="118"/>
        <end position="333"/>
    </location>
</feature>
<dbReference type="Proteomes" id="UP000566819">
    <property type="component" value="Unassembled WGS sequence"/>
</dbReference>
<keyword evidence="4" id="KW-0560">Oxidoreductase</keyword>
<organism evidence="7 8">
    <name type="scientific">Cudoniella acicularis</name>
    <dbReference type="NCBI Taxonomy" id="354080"/>
    <lineage>
        <taxon>Eukaryota</taxon>
        <taxon>Fungi</taxon>
        <taxon>Dikarya</taxon>
        <taxon>Ascomycota</taxon>
        <taxon>Pezizomycotina</taxon>
        <taxon>Leotiomycetes</taxon>
        <taxon>Helotiales</taxon>
        <taxon>Tricladiaceae</taxon>
        <taxon>Cudoniella</taxon>
    </lineage>
</organism>
<comment type="cofactor">
    <cofactor evidence="1">
        <name>FAD</name>
        <dbReference type="ChEBI" id="CHEBI:57692"/>
    </cofactor>
</comment>
<accession>A0A8H4RFA2</accession>
<reference evidence="7 8" key="1">
    <citation type="submission" date="2020-03" db="EMBL/GenBank/DDBJ databases">
        <title>Draft Genome Sequence of Cudoniella acicularis.</title>
        <authorList>
            <person name="Buettner E."/>
            <person name="Kellner H."/>
        </authorList>
    </citation>
    <scope>NUCLEOTIDE SEQUENCE [LARGE SCALE GENOMIC DNA]</scope>
    <source>
        <strain evidence="7 8">DSM 108380</strain>
    </source>
</reference>
<dbReference type="InterPro" id="IPR002938">
    <property type="entry name" value="FAD-bd"/>
</dbReference>
<dbReference type="PANTHER" id="PTHR47178:SF3">
    <property type="entry name" value="FAD-BINDING DOMAIN-CONTAINING PROTEIN"/>
    <property type="match status" value="1"/>
</dbReference>